<gene>
    <name evidence="1" type="ordered locus">Curi_c21990</name>
</gene>
<sequence length="67" mass="7890">MEKEIIKLALSQGLWASLFVVMLFYVLNTNGKREGKYQNIIDNLTKKFNIVEEVQKDVKEIKNKIFK</sequence>
<evidence type="ECO:0000313" key="1">
    <source>
        <dbReference type="EMBL" id="AFS79202.1"/>
    </source>
</evidence>
<dbReference type="STRING" id="1128398.Curi_c21990"/>
<keyword evidence="2" id="KW-1185">Reference proteome</keyword>
<protein>
    <recommendedName>
        <fullName evidence="3">Bacteriocin UviB</fullName>
    </recommendedName>
</protein>
<dbReference type="RefSeq" id="WP_014968338.1">
    <property type="nucleotide sequence ID" value="NC_018664.1"/>
</dbReference>
<dbReference type="eggNOG" id="ENOG502ZV73">
    <property type="taxonomic scope" value="Bacteria"/>
</dbReference>
<name>K0B259_GOTA9</name>
<reference evidence="1 2" key="1">
    <citation type="journal article" date="2012" name="PLoS ONE">
        <title>The purine-utilizing bacterium Clostridium acidurici 9a: a genome-guided metabolic reconsideration.</title>
        <authorList>
            <person name="Hartwich K."/>
            <person name="Poehlein A."/>
            <person name="Daniel R."/>
        </authorList>
    </citation>
    <scope>NUCLEOTIDE SEQUENCE [LARGE SCALE GENOMIC DNA]</scope>
    <source>
        <strain evidence="2">ATCC 7906 / DSM 604 / BCRC 14475 / CIP 104303 / KCTC 5404 / NCIMB 10678 / 9a</strain>
    </source>
</reference>
<evidence type="ECO:0008006" key="3">
    <source>
        <dbReference type="Google" id="ProtNLM"/>
    </source>
</evidence>
<dbReference type="Proteomes" id="UP000006094">
    <property type="component" value="Chromosome"/>
</dbReference>
<dbReference type="KEGG" id="cad:Curi_c21990"/>
<evidence type="ECO:0000313" key="2">
    <source>
        <dbReference type="Proteomes" id="UP000006094"/>
    </source>
</evidence>
<organism evidence="1 2">
    <name type="scientific">Gottschalkia acidurici (strain ATCC 7906 / DSM 604 / BCRC 14475 / CIP 104303 / KCTC 5404 / NCIMB 10678 / 9a)</name>
    <name type="common">Clostridium acidurici</name>
    <dbReference type="NCBI Taxonomy" id="1128398"/>
    <lineage>
        <taxon>Bacteria</taxon>
        <taxon>Bacillati</taxon>
        <taxon>Bacillota</taxon>
        <taxon>Tissierellia</taxon>
        <taxon>Tissierellales</taxon>
        <taxon>Gottschalkiaceae</taxon>
        <taxon>Gottschalkia</taxon>
    </lineage>
</organism>
<dbReference type="Pfam" id="PF10960">
    <property type="entry name" value="Holin_BhlA"/>
    <property type="match status" value="1"/>
</dbReference>
<dbReference type="InterPro" id="IPR024405">
    <property type="entry name" value="Phage_BhlA/UviB"/>
</dbReference>
<dbReference type="OrthoDB" id="2680433at2"/>
<dbReference type="EMBL" id="CP003326">
    <property type="protein sequence ID" value="AFS79202.1"/>
    <property type="molecule type" value="Genomic_DNA"/>
</dbReference>
<dbReference type="AlphaFoldDB" id="K0B259"/>
<dbReference type="HOGENOM" id="CLU_188958_2_1_9"/>
<proteinExistence type="predicted"/>
<accession>K0B259</accession>